<evidence type="ECO:0008006" key="12">
    <source>
        <dbReference type="Google" id="ProtNLM"/>
    </source>
</evidence>
<dbReference type="SMART" id="SM00283">
    <property type="entry name" value="MA"/>
    <property type="match status" value="1"/>
</dbReference>
<dbReference type="PANTHER" id="PTHR32089:SF112">
    <property type="entry name" value="LYSOZYME-LIKE PROTEIN-RELATED"/>
    <property type="match status" value="1"/>
</dbReference>
<accession>A0ABR5ALB2</accession>
<dbReference type="RefSeq" id="WP_041045981.1">
    <property type="nucleotide sequence ID" value="NZ_JXAK01000005.1"/>
</dbReference>
<dbReference type="InterPro" id="IPR006189">
    <property type="entry name" value="CHASE_dom"/>
</dbReference>
<keyword evidence="4 7" id="KW-0472">Membrane</keyword>
<evidence type="ECO:0000313" key="10">
    <source>
        <dbReference type="EMBL" id="KIL41837.1"/>
    </source>
</evidence>
<dbReference type="SUPFAM" id="SSF58104">
    <property type="entry name" value="Methyl-accepting chemotaxis protein (MCP) signaling domain"/>
    <property type="match status" value="1"/>
</dbReference>
<dbReference type="Pfam" id="PF03924">
    <property type="entry name" value="CHASE"/>
    <property type="match status" value="1"/>
</dbReference>
<evidence type="ECO:0000256" key="4">
    <source>
        <dbReference type="ARBA" id="ARBA00023136"/>
    </source>
</evidence>
<keyword evidence="5 6" id="KW-0807">Transducer</keyword>
<evidence type="ECO:0000256" key="5">
    <source>
        <dbReference type="ARBA" id="ARBA00023224"/>
    </source>
</evidence>
<evidence type="ECO:0000313" key="11">
    <source>
        <dbReference type="Proteomes" id="UP000031967"/>
    </source>
</evidence>
<keyword evidence="11" id="KW-1185">Reference proteome</keyword>
<dbReference type="SMART" id="SM01079">
    <property type="entry name" value="CHASE"/>
    <property type="match status" value="1"/>
</dbReference>
<evidence type="ECO:0000259" key="8">
    <source>
        <dbReference type="PROSITE" id="PS50111"/>
    </source>
</evidence>
<dbReference type="CDD" id="cd11386">
    <property type="entry name" value="MCP_signal"/>
    <property type="match status" value="1"/>
</dbReference>
<organism evidence="10 11">
    <name type="scientific">Gordoniibacillus kamchatkensis</name>
    <dbReference type="NCBI Taxonomy" id="1590651"/>
    <lineage>
        <taxon>Bacteria</taxon>
        <taxon>Bacillati</taxon>
        <taxon>Bacillota</taxon>
        <taxon>Bacilli</taxon>
        <taxon>Bacillales</taxon>
        <taxon>Paenibacillaceae</taxon>
        <taxon>Gordoniibacillus</taxon>
    </lineage>
</organism>
<dbReference type="EMBL" id="JXAK01000005">
    <property type="protein sequence ID" value="KIL41837.1"/>
    <property type="molecule type" value="Genomic_DNA"/>
</dbReference>
<gene>
    <name evidence="10" type="ORF">SD70_04250</name>
</gene>
<evidence type="ECO:0000256" key="3">
    <source>
        <dbReference type="ARBA" id="ARBA00022989"/>
    </source>
</evidence>
<name>A0ABR5ALB2_9BACL</name>
<comment type="subcellular location">
    <subcellularLocation>
        <location evidence="1">Membrane</location>
    </subcellularLocation>
</comment>
<dbReference type="Pfam" id="PF00015">
    <property type="entry name" value="MCPsignal"/>
    <property type="match status" value="1"/>
</dbReference>
<keyword evidence="3 7" id="KW-1133">Transmembrane helix</keyword>
<evidence type="ECO:0000256" key="7">
    <source>
        <dbReference type="SAM" id="Phobius"/>
    </source>
</evidence>
<protein>
    <recommendedName>
        <fullName evidence="12">Methyl-accepting chemotaxis protein</fullName>
    </recommendedName>
</protein>
<feature type="transmembrane region" description="Helical" evidence="7">
    <location>
        <begin position="20"/>
        <end position="39"/>
    </location>
</feature>
<dbReference type="Proteomes" id="UP000031967">
    <property type="component" value="Unassembled WGS sequence"/>
</dbReference>
<evidence type="ECO:0000256" key="6">
    <source>
        <dbReference type="PROSITE-ProRule" id="PRU00284"/>
    </source>
</evidence>
<feature type="transmembrane region" description="Helical" evidence="7">
    <location>
        <begin position="326"/>
        <end position="347"/>
    </location>
</feature>
<keyword evidence="2 7" id="KW-0812">Transmembrane</keyword>
<evidence type="ECO:0000259" key="9">
    <source>
        <dbReference type="PROSITE" id="PS50839"/>
    </source>
</evidence>
<dbReference type="Gene3D" id="3.30.450.350">
    <property type="entry name" value="CHASE domain"/>
    <property type="match status" value="1"/>
</dbReference>
<dbReference type="PROSITE" id="PS50111">
    <property type="entry name" value="CHEMOTAXIS_TRANSDUC_2"/>
    <property type="match status" value="1"/>
</dbReference>
<proteinExistence type="predicted"/>
<reference evidence="10 11" key="1">
    <citation type="submission" date="2014-12" db="EMBL/GenBank/DDBJ databases">
        <title>Draft genome sequence of Paenibacillus kamchatkensis strain B-2647.</title>
        <authorList>
            <person name="Karlyshev A.V."/>
            <person name="Kudryashova E.B."/>
        </authorList>
    </citation>
    <scope>NUCLEOTIDE SEQUENCE [LARGE SCALE GENOMIC DNA]</scope>
    <source>
        <strain evidence="10 11">VKM B-2647</strain>
    </source>
</reference>
<dbReference type="InterPro" id="IPR004089">
    <property type="entry name" value="MCPsignal_dom"/>
</dbReference>
<dbReference type="Gene3D" id="1.10.287.950">
    <property type="entry name" value="Methyl-accepting chemotaxis protein"/>
    <property type="match status" value="1"/>
</dbReference>
<evidence type="ECO:0000256" key="1">
    <source>
        <dbReference type="ARBA" id="ARBA00004370"/>
    </source>
</evidence>
<dbReference type="PROSITE" id="PS50839">
    <property type="entry name" value="CHASE"/>
    <property type="match status" value="1"/>
</dbReference>
<feature type="domain" description="Methyl-accepting transducer" evidence="8">
    <location>
        <begin position="393"/>
        <end position="629"/>
    </location>
</feature>
<dbReference type="PANTHER" id="PTHR32089">
    <property type="entry name" value="METHYL-ACCEPTING CHEMOTAXIS PROTEIN MCPB"/>
    <property type="match status" value="1"/>
</dbReference>
<dbReference type="InterPro" id="IPR042240">
    <property type="entry name" value="CHASE_sf"/>
</dbReference>
<comment type="caution">
    <text evidence="10">The sequence shown here is derived from an EMBL/GenBank/DDBJ whole genome shotgun (WGS) entry which is preliminary data.</text>
</comment>
<feature type="domain" description="CHASE" evidence="9">
    <location>
        <begin position="81"/>
        <end position="253"/>
    </location>
</feature>
<evidence type="ECO:0000256" key="2">
    <source>
        <dbReference type="ARBA" id="ARBA00022692"/>
    </source>
</evidence>
<sequence>MKKLQLKKTPIRFKKTYLPVVISITVGILLSAFLAVYLYKSETTKIEDKLKLQSDILTGTVQKGIDKYVEVLLSLGDYYNTKDKIDSSRFTAFVNRALSKNSGISALEWAPRITDQQRDSFEKTIQKELSNGFQITEKKADGTSIPSNHRPQYYPVTYVEPFKANEKALGFDLYSNPQRQSAIDSAVKSGNIATTERVKLVQDKGDEYGFLMFLPVYANTAAGQKPNSNDILGCLLSVFKISNIINESINKVNYHIDFAIYDETSAPENSFFGNYDSENSSFVITGEPDVKNLKYSYEKSLTVGDRQWKVVFYPTKQFISNEKNNLWIFLPAMLLLIAVGISFYLFVTNRRAAEIKNLISEVDNRKGFLENIVSEVTAVSEQLSEVSHNVANFSRISTDMSKQVAATINNISEQVQRQSGDTEIGLNSVKSIVSSIQEIAATSETATSFSYDMLDESTRGHESIQQIVNQMDKLNGIVVKSSESIRELGEYSEKIKEIVKIITDISGQTNLLALNASIEAARAGEHGRGFAVVASEIRKLASQSEASTQQISEFVGSIQLQTEHSIRAMEEVSDETSASISLVMDAGQKFEHLLQTSNSLMAQIEAVTNAVQSISTESLSVISIVEKIESTSKANEAETDHVRKVTSEYNSVFEEFSSAIEKLTNMVEKLKTVIQ</sequence>